<proteinExistence type="predicted"/>
<keyword evidence="3" id="KW-1185">Reference proteome</keyword>
<comment type="caution">
    <text evidence="2">The sequence shown here is derived from an EMBL/GenBank/DDBJ whole genome shotgun (WGS) entry which is preliminary data.</text>
</comment>
<dbReference type="OrthoDB" id="7867642at2"/>
<feature type="chain" id="PRO_5004207325" description="Succinate dehydrogenase" evidence="1">
    <location>
        <begin position="24"/>
        <end position="112"/>
    </location>
</feature>
<name>Q2CI43_OCEGH</name>
<evidence type="ECO:0000313" key="2">
    <source>
        <dbReference type="EMBL" id="EAR52415.1"/>
    </source>
</evidence>
<dbReference type="STRING" id="314256.OG2516_08057"/>
<dbReference type="RefSeq" id="WP_007255136.1">
    <property type="nucleotide sequence ID" value="NZ_CH724107.1"/>
</dbReference>
<dbReference type="HOGENOM" id="CLU_2143283_0_0_5"/>
<organism evidence="2 3">
    <name type="scientific">Oceanicola granulosus (strain ATCC BAA-861 / DSM 15982 / KCTC 12143 / HTCC2516)</name>
    <dbReference type="NCBI Taxonomy" id="314256"/>
    <lineage>
        <taxon>Bacteria</taxon>
        <taxon>Pseudomonadati</taxon>
        <taxon>Pseudomonadota</taxon>
        <taxon>Alphaproteobacteria</taxon>
        <taxon>Rhodobacterales</taxon>
        <taxon>Roseobacteraceae</taxon>
        <taxon>Oceanicola</taxon>
    </lineage>
</organism>
<dbReference type="Proteomes" id="UP000003635">
    <property type="component" value="Unassembled WGS sequence"/>
</dbReference>
<evidence type="ECO:0000256" key="1">
    <source>
        <dbReference type="SAM" id="SignalP"/>
    </source>
</evidence>
<accession>Q2CI43</accession>
<protein>
    <recommendedName>
        <fullName evidence="4">Succinate dehydrogenase</fullName>
    </recommendedName>
</protein>
<evidence type="ECO:0000313" key="3">
    <source>
        <dbReference type="Proteomes" id="UP000003635"/>
    </source>
</evidence>
<dbReference type="PROSITE" id="PS51257">
    <property type="entry name" value="PROKAR_LIPOPROTEIN"/>
    <property type="match status" value="1"/>
</dbReference>
<feature type="signal peptide" evidence="1">
    <location>
        <begin position="1"/>
        <end position="23"/>
    </location>
</feature>
<dbReference type="EMBL" id="AAOT01000004">
    <property type="protein sequence ID" value="EAR52415.1"/>
    <property type="molecule type" value="Genomic_DNA"/>
</dbReference>
<sequence>MLSRLVPLAPLVLLAACAAPAPGDDLAPRTVTVTAPPDPSEARPVVAAVVSEQVPGALGSAVAECVMTNAATAELVTIAGAVPSDPNPDVVLLIADILARPETVACATAANV</sequence>
<reference evidence="2 3" key="1">
    <citation type="journal article" date="2010" name="J. Bacteriol.">
        <title>Genome sequences of Oceanicola granulosus HTCC2516(T) and Oceanicola batsensis HTCC2597(TDelta).</title>
        <authorList>
            <person name="Thrash J.C."/>
            <person name="Cho J.C."/>
            <person name="Vergin K.L."/>
            <person name="Giovannoni S.J."/>
        </authorList>
    </citation>
    <scope>NUCLEOTIDE SEQUENCE [LARGE SCALE GENOMIC DNA]</scope>
    <source>
        <strain evidence="3">ATCC BAA-861 / DSM 15982 / KCTC 12143 / HTCC2516</strain>
    </source>
</reference>
<keyword evidence="1" id="KW-0732">Signal</keyword>
<dbReference type="AlphaFoldDB" id="Q2CI43"/>
<evidence type="ECO:0008006" key="4">
    <source>
        <dbReference type="Google" id="ProtNLM"/>
    </source>
</evidence>
<gene>
    <name evidence="2" type="ORF">OG2516_08057</name>
</gene>